<gene>
    <name evidence="1" type="ORF">JY572_14270</name>
</gene>
<dbReference type="InterPro" id="IPR002169">
    <property type="entry name" value="Peptidase_M9A/M9B"/>
</dbReference>
<proteinExistence type="predicted"/>
<organism evidence="1 2">
    <name type="scientific">Myxococcus landrumensis</name>
    <dbReference type="NCBI Taxonomy" id="2813577"/>
    <lineage>
        <taxon>Bacteria</taxon>
        <taxon>Pseudomonadati</taxon>
        <taxon>Myxococcota</taxon>
        <taxon>Myxococcia</taxon>
        <taxon>Myxococcales</taxon>
        <taxon>Cystobacterineae</taxon>
        <taxon>Myxococcaceae</taxon>
        <taxon>Myxococcus</taxon>
    </lineage>
</organism>
<dbReference type="Pfam" id="PF01752">
    <property type="entry name" value="Peptidase_M9"/>
    <property type="match status" value="1"/>
</dbReference>
<evidence type="ECO:0000313" key="2">
    <source>
        <dbReference type="Proteomes" id="UP000663090"/>
    </source>
</evidence>
<evidence type="ECO:0000313" key="1">
    <source>
        <dbReference type="EMBL" id="QSQ17148.1"/>
    </source>
</evidence>
<reference evidence="1 2" key="1">
    <citation type="submission" date="2021-02" db="EMBL/GenBank/DDBJ databases">
        <title>De Novo genome assembly of isolated myxobacteria.</title>
        <authorList>
            <person name="Stevens D.C."/>
        </authorList>
    </citation>
    <scope>NUCLEOTIDE SEQUENCE [LARGE SCALE GENOMIC DNA]</scope>
    <source>
        <strain evidence="1 2">SCHIC003</strain>
    </source>
</reference>
<dbReference type="Proteomes" id="UP000663090">
    <property type="component" value="Chromosome"/>
</dbReference>
<keyword evidence="2" id="KW-1185">Reference proteome</keyword>
<dbReference type="EMBL" id="CP071091">
    <property type="protein sequence ID" value="QSQ17148.1"/>
    <property type="molecule type" value="Genomic_DNA"/>
</dbReference>
<accession>A0ABX7NEP7</accession>
<name>A0ABX7NEP7_9BACT</name>
<protein>
    <submittedName>
        <fullName evidence="1">Collagenase</fullName>
    </submittedName>
</protein>
<sequence>MFERHSGQVTTLLGHLRSGNDSAYRRTLNNLGTSYDAELNQWIDCLATAGNPSTCANPLNVREMSHGIRVGRLACRDAPPLARAGRD</sequence>